<protein>
    <recommendedName>
        <fullName evidence="4">Small ribosomal subunit protein eS19</fullName>
    </recommendedName>
</protein>
<sequence length="143" mass="15982">MVDVVRAVEPEKLINRVAAYLKNNQVVTPPPWAMFVKTSVAREEPPRNPDWWFVRAASILRKLYLYGPVGVSRMRKFYGGRHRVGMAPPYFAKGGGAIVRKILQQLEKAELVSTVPRKGRALTPKGVKLLEQAAKSIQAGKES</sequence>
<organism evidence="5">
    <name type="scientific">Caldiarchaeum subterraneum</name>
    <dbReference type="NCBI Taxonomy" id="311458"/>
    <lineage>
        <taxon>Archaea</taxon>
        <taxon>Nitrososphaerota</taxon>
        <taxon>Candidatus Caldarchaeales</taxon>
        <taxon>Candidatus Caldarchaeaceae</taxon>
        <taxon>Candidatus Caldarchaeum</taxon>
    </lineage>
</organism>
<dbReference type="HAMAP" id="MF_01474">
    <property type="entry name" value="Ribosomal_eS19"/>
    <property type="match status" value="1"/>
</dbReference>
<dbReference type="NCBIfam" id="NF006811">
    <property type="entry name" value="PRK09333.1"/>
    <property type="match status" value="1"/>
</dbReference>
<dbReference type="PANTHER" id="PTHR11710">
    <property type="entry name" value="40S RIBOSOMAL PROTEIN S19"/>
    <property type="match status" value="1"/>
</dbReference>
<dbReference type="InterPro" id="IPR001266">
    <property type="entry name" value="Ribosomal_eS19"/>
</dbReference>
<dbReference type="InterPro" id="IPR036390">
    <property type="entry name" value="WH_DNA-bd_sf"/>
</dbReference>
<dbReference type="PANTHER" id="PTHR11710:SF0">
    <property type="entry name" value="40S RIBOSOMAL PROTEIN S19"/>
    <property type="match status" value="1"/>
</dbReference>
<proteinExistence type="inferred from homology"/>
<evidence type="ECO:0000313" key="5">
    <source>
        <dbReference type="EMBL" id="HGN91050.1"/>
    </source>
</evidence>
<evidence type="ECO:0000256" key="2">
    <source>
        <dbReference type="ARBA" id="ARBA00022980"/>
    </source>
</evidence>
<dbReference type="GO" id="GO:0000028">
    <property type="term" value="P:ribosomal small subunit assembly"/>
    <property type="evidence" value="ECO:0007669"/>
    <property type="project" value="TreeGrafter"/>
</dbReference>
<gene>
    <name evidence="4" type="primary">rps19e</name>
    <name evidence="5" type="ORF">ENT82_08030</name>
</gene>
<comment type="similarity">
    <text evidence="1 4">Belongs to the eukaryotic ribosomal protein eS19 family.</text>
</comment>
<name>A0A7C4I239_CALS0</name>
<comment type="subunit">
    <text evidence="4">Part of the 30S ribosomal subunit.</text>
</comment>
<dbReference type="FunFam" id="1.10.10.10:FF:000118">
    <property type="entry name" value="40S ribosomal protein S19"/>
    <property type="match status" value="1"/>
</dbReference>
<dbReference type="InterPro" id="IPR036388">
    <property type="entry name" value="WH-like_DNA-bd_sf"/>
</dbReference>
<evidence type="ECO:0000256" key="1">
    <source>
        <dbReference type="ARBA" id="ARBA00010014"/>
    </source>
</evidence>
<dbReference type="GO" id="GO:0022627">
    <property type="term" value="C:cytosolic small ribosomal subunit"/>
    <property type="evidence" value="ECO:0007669"/>
    <property type="project" value="TreeGrafter"/>
</dbReference>
<dbReference type="SMART" id="SM01413">
    <property type="entry name" value="Ribosomal_S19e"/>
    <property type="match status" value="1"/>
</dbReference>
<dbReference type="EMBL" id="DTAD01000087">
    <property type="protein sequence ID" value="HGN91050.1"/>
    <property type="molecule type" value="Genomic_DNA"/>
</dbReference>
<dbReference type="GO" id="GO:0003735">
    <property type="term" value="F:structural constituent of ribosome"/>
    <property type="evidence" value="ECO:0007669"/>
    <property type="project" value="InterPro"/>
</dbReference>
<comment type="function">
    <text evidence="4">May be involved in maturation of the 30S ribosomal subunit.</text>
</comment>
<dbReference type="GO" id="GO:0003723">
    <property type="term" value="F:RNA binding"/>
    <property type="evidence" value="ECO:0007669"/>
    <property type="project" value="TreeGrafter"/>
</dbReference>
<dbReference type="GO" id="GO:0006412">
    <property type="term" value="P:translation"/>
    <property type="evidence" value="ECO:0007669"/>
    <property type="project" value="UniProtKB-UniRule"/>
</dbReference>
<evidence type="ECO:0000256" key="3">
    <source>
        <dbReference type="ARBA" id="ARBA00023274"/>
    </source>
</evidence>
<dbReference type="InterPro" id="IPR027548">
    <property type="entry name" value="Ribosomal_eS19_archaeal"/>
</dbReference>
<dbReference type="Pfam" id="PF01090">
    <property type="entry name" value="Ribosomal_S19e"/>
    <property type="match status" value="1"/>
</dbReference>
<keyword evidence="3 4" id="KW-0687">Ribonucleoprotein</keyword>
<evidence type="ECO:0000256" key="4">
    <source>
        <dbReference type="HAMAP-Rule" id="MF_01474"/>
    </source>
</evidence>
<accession>A0A7C4I239</accession>
<reference evidence="5" key="1">
    <citation type="journal article" date="2020" name="mSystems">
        <title>Genome- and Community-Level Interaction Insights into Carbon Utilization and Element Cycling Functions of Hydrothermarchaeota in Hydrothermal Sediment.</title>
        <authorList>
            <person name="Zhou Z."/>
            <person name="Liu Y."/>
            <person name="Xu W."/>
            <person name="Pan J."/>
            <person name="Luo Z.H."/>
            <person name="Li M."/>
        </authorList>
    </citation>
    <scope>NUCLEOTIDE SEQUENCE [LARGE SCALE GENOMIC DNA]</scope>
    <source>
        <strain evidence="5">SpSt-613</strain>
    </source>
</reference>
<dbReference type="SUPFAM" id="SSF46785">
    <property type="entry name" value="Winged helix' DNA-binding domain"/>
    <property type="match status" value="1"/>
</dbReference>
<dbReference type="PROSITE" id="PS00628">
    <property type="entry name" value="RIBOSOMAL_S19E"/>
    <property type="match status" value="1"/>
</dbReference>
<dbReference type="AlphaFoldDB" id="A0A7C4I239"/>
<comment type="caution">
    <text evidence="5">The sequence shown here is derived from an EMBL/GenBank/DDBJ whole genome shotgun (WGS) entry which is preliminary data.</text>
</comment>
<keyword evidence="2 4" id="KW-0689">Ribosomal protein</keyword>
<dbReference type="Gene3D" id="1.10.10.10">
    <property type="entry name" value="Winged helix-like DNA-binding domain superfamily/Winged helix DNA-binding domain"/>
    <property type="match status" value="1"/>
</dbReference>
<dbReference type="InterPro" id="IPR018277">
    <property type="entry name" value="Ribosomal_eS19_CS"/>
</dbReference>